<evidence type="ECO:0008006" key="4">
    <source>
        <dbReference type="Google" id="ProtNLM"/>
    </source>
</evidence>
<organism evidence="2 3">
    <name type="scientific">Trichinella patagoniensis</name>
    <dbReference type="NCBI Taxonomy" id="990121"/>
    <lineage>
        <taxon>Eukaryota</taxon>
        <taxon>Metazoa</taxon>
        <taxon>Ecdysozoa</taxon>
        <taxon>Nematoda</taxon>
        <taxon>Enoplea</taxon>
        <taxon>Dorylaimia</taxon>
        <taxon>Trichinellida</taxon>
        <taxon>Trichinellidae</taxon>
        <taxon>Trichinella</taxon>
    </lineage>
</organism>
<accession>A0A0V1A6N9</accession>
<proteinExistence type="predicted"/>
<feature type="transmembrane region" description="Helical" evidence="1">
    <location>
        <begin position="37"/>
        <end position="59"/>
    </location>
</feature>
<keyword evidence="1" id="KW-0812">Transmembrane</keyword>
<evidence type="ECO:0000313" key="2">
    <source>
        <dbReference type="EMBL" id="KRY20276.1"/>
    </source>
</evidence>
<evidence type="ECO:0000256" key="1">
    <source>
        <dbReference type="SAM" id="Phobius"/>
    </source>
</evidence>
<comment type="caution">
    <text evidence="2">The sequence shown here is derived from an EMBL/GenBank/DDBJ whole genome shotgun (WGS) entry which is preliminary data.</text>
</comment>
<dbReference type="Proteomes" id="UP000054783">
    <property type="component" value="Unassembled WGS sequence"/>
</dbReference>
<keyword evidence="3" id="KW-1185">Reference proteome</keyword>
<gene>
    <name evidence="2" type="ORF">T12_8459</name>
</gene>
<keyword evidence="1" id="KW-0472">Membrane</keyword>
<evidence type="ECO:0000313" key="3">
    <source>
        <dbReference type="Proteomes" id="UP000054783"/>
    </source>
</evidence>
<feature type="transmembrane region" description="Helical" evidence="1">
    <location>
        <begin position="12"/>
        <end position="31"/>
    </location>
</feature>
<dbReference type="AlphaFoldDB" id="A0A0V1A6N9"/>
<name>A0A0V1A6N9_9BILA</name>
<dbReference type="EMBL" id="JYDQ01000026">
    <property type="protein sequence ID" value="KRY20276.1"/>
    <property type="molecule type" value="Genomic_DNA"/>
</dbReference>
<protein>
    <recommendedName>
        <fullName evidence="4">Transmembrane protein</fullName>
    </recommendedName>
</protein>
<sequence>MINFANAVPSVSPFLLLFDFDFFLDFFFSFLDSSFPILSAAFFSVAALGSICGITFLVAATAGIELLPLVELANKVVDQCENNHNENRVS</sequence>
<reference evidence="2" key="1">
    <citation type="submission" date="2015-01" db="EMBL/GenBank/DDBJ databases">
        <title>Evolution of Trichinella species and genotypes.</title>
        <authorList>
            <person name="Korhonen P.K."/>
            <person name="Edoardo P."/>
            <person name="Giuseppe L.R."/>
            <person name="Gasser R.B."/>
        </authorList>
    </citation>
    <scope>NUCLEOTIDE SEQUENCE [LARGE SCALE GENOMIC DNA]</scope>
    <source>
        <strain evidence="2">ISS2496</strain>
    </source>
</reference>
<keyword evidence="1" id="KW-1133">Transmembrane helix</keyword>